<gene>
    <name evidence="2" type="ORF">FHT02_002045</name>
</gene>
<proteinExistence type="predicted"/>
<evidence type="ECO:0000313" key="2">
    <source>
        <dbReference type="EMBL" id="MBB5710814.1"/>
    </source>
</evidence>
<protein>
    <recommendedName>
        <fullName evidence="1">IraD/Gp25-like domain-containing protein</fullName>
    </recommendedName>
</protein>
<dbReference type="Proteomes" id="UP000527143">
    <property type="component" value="Unassembled WGS sequence"/>
</dbReference>
<dbReference type="InterPro" id="IPR007048">
    <property type="entry name" value="IraD/Gp25-like"/>
</dbReference>
<dbReference type="AlphaFoldDB" id="A0A840YD88"/>
<reference evidence="2 3" key="1">
    <citation type="submission" date="2020-08" db="EMBL/GenBank/DDBJ databases">
        <title>Genomic Encyclopedia of Type Strains, Phase IV (KMG-IV): sequencing the most valuable type-strain genomes for metagenomic binning, comparative biology and taxonomic classification.</title>
        <authorList>
            <person name="Goeker M."/>
        </authorList>
    </citation>
    <scope>NUCLEOTIDE SEQUENCE [LARGE SCALE GENOMIC DNA]</scope>
    <source>
        <strain evidence="2 3">DSM 26736</strain>
    </source>
</reference>
<name>A0A840YD88_9SPHN</name>
<dbReference type="EMBL" id="JACIJF010000004">
    <property type="protein sequence ID" value="MBB5710814.1"/>
    <property type="molecule type" value="Genomic_DNA"/>
</dbReference>
<keyword evidence="3" id="KW-1185">Reference proteome</keyword>
<dbReference type="RefSeq" id="WP_184087014.1">
    <property type="nucleotide sequence ID" value="NZ_JACIJF010000004.1"/>
</dbReference>
<sequence length="113" mass="12948">MAQGDGDIEQSLFVLMSTWPGERVMVPDYGCDLQRFVFADLTRTMLTELCEAVRVAIIRWEPRIDLLDVEATPDLLDSALLRIGIAYRVRATNTRNNLVFPFYRNEGTLVRQP</sequence>
<accession>A0A840YD88</accession>
<comment type="caution">
    <text evidence="2">The sequence shown here is derived from an EMBL/GenBank/DDBJ whole genome shotgun (WGS) entry which is preliminary data.</text>
</comment>
<evidence type="ECO:0000259" key="1">
    <source>
        <dbReference type="Pfam" id="PF04965"/>
    </source>
</evidence>
<dbReference type="SUPFAM" id="SSF160719">
    <property type="entry name" value="gpW/gp25-like"/>
    <property type="match status" value="1"/>
</dbReference>
<evidence type="ECO:0000313" key="3">
    <source>
        <dbReference type="Proteomes" id="UP000527143"/>
    </source>
</evidence>
<dbReference type="Pfam" id="PF04965">
    <property type="entry name" value="GPW_gp25"/>
    <property type="match status" value="1"/>
</dbReference>
<organism evidence="2 3">
    <name type="scientific">Sphingomonas xinjiangensis</name>
    <dbReference type="NCBI Taxonomy" id="643568"/>
    <lineage>
        <taxon>Bacteria</taxon>
        <taxon>Pseudomonadati</taxon>
        <taxon>Pseudomonadota</taxon>
        <taxon>Alphaproteobacteria</taxon>
        <taxon>Sphingomonadales</taxon>
        <taxon>Sphingomonadaceae</taxon>
        <taxon>Sphingomonas</taxon>
    </lineage>
</organism>
<feature type="domain" description="IraD/Gp25-like" evidence="1">
    <location>
        <begin position="3"/>
        <end position="93"/>
    </location>
</feature>
<dbReference type="Gene3D" id="3.10.450.40">
    <property type="match status" value="1"/>
</dbReference>